<reference evidence="1 2" key="1">
    <citation type="journal article" date="2022" name="Plant J.">
        <title>Chromosome-level genome of Camellia lanceoleosa provides a valuable resource for understanding genome evolution and self-incompatibility.</title>
        <authorList>
            <person name="Gong W."/>
            <person name="Xiao S."/>
            <person name="Wang L."/>
            <person name="Liao Z."/>
            <person name="Chang Y."/>
            <person name="Mo W."/>
            <person name="Hu G."/>
            <person name="Li W."/>
            <person name="Zhao G."/>
            <person name="Zhu H."/>
            <person name="Hu X."/>
            <person name="Ji K."/>
            <person name="Xiang X."/>
            <person name="Song Q."/>
            <person name="Yuan D."/>
            <person name="Jin S."/>
            <person name="Zhang L."/>
        </authorList>
    </citation>
    <scope>NUCLEOTIDE SEQUENCE [LARGE SCALE GENOMIC DNA]</scope>
    <source>
        <strain evidence="1">SQ_2022a</strain>
    </source>
</reference>
<dbReference type="Proteomes" id="UP001060215">
    <property type="component" value="Chromosome 2"/>
</dbReference>
<gene>
    <name evidence="1" type="ORF">LOK49_LG04G02029</name>
</gene>
<accession>A0ACC0I0B3</accession>
<protein>
    <submittedName>
        <fullName evidence="1">Calmodulin-binding protein 60 A</fullName>
    </submittedName>
</protein>
<comment type="caution">
    <text evidence="1">The sequence shown here is derived from an EMBL/GenBank/DDBJ whole genome shotgun (WGS) entry which is preliminary data.</text>
</comment>
<keyword evidence="2" id="KW-1185">Reference proteome</keyword>
<proteinExistence type="predicted"/>
<name>A0ACC0I0B3_9ERIC</name>
<organism evidence="1 2">
    <name type="scientific">Camellia lanceoleosa</name>
    <dbReference type="NCBI Taxonomy" id="1840588"/>
    <lineage>
        <taxon>Eukaryota</taxon>
        <taxon>Viridiplantae</taxon>
        <taxon>Streptophyta</taxon>
        <taxon>Embryophyta</taxon>
        <taxon>Tracheophyta</taxon>
        <taxon>Spermatophyta</taxon>
        <taxon>Magnoliopsida</taxon>
        <taxon>eudicotyledons</taxon>
        <taxon>Gunneridae</taxon>
        <taxon>Pentapetalae</taxon>
        <taxon>asterids</taxon>
        <taxon>Ericales</taxon>
        <taxon>Theaceae</taxon>
        <taxon>Camellia</taxon>
    </lineage>
</organism>
<evidence type="ECO:0000313" key="2">
    <source>
        <dbReference type="Proteomes" id="UP001060215"/>
    </source>
</evidence>
<sequence>MSQSRMLAHNNNNNVGSEQNSSGSDDDDSTPLSALTKGDLKVMMNRMLQSEIKTMVRRAVKEEFELEQERILNQNSGNKVHRSEPRSLQLQFQNKLSLPILTGRHIKGENCKSLNIALVDAFTREVVKYGPEASARVEIVVRRVDPDSDEGHDWTPQEFNLKIAKESKEKKASSDWKCWMKRCQFTLGAQTVNSFDGTRVIEAKSEPFFLEDCRSKLYKKHHPPSMLDKVWRLEKISKNGARHKRLSRENVHSVKDFLTLLFINPMKLRNILGTCLSAKMWEVIVDHARTCISDHKFYFYCPPGSQQKIGLVFNNVGQVMGLLSECQYSPFDKLSETEKDEAHKLLIAAFEQWGGVGIFPFDDEAFLTDGLLQLFNNDLHSNSAMLEKSDGSKILTSQTIGGLDYPQPSVYSADIMPSIYSVECVNSLDDFGFSNNIDSMDLGYDQLLDCCDQFENSVFCETKSITQTFYEDDHLQYFDPDCSLQSLKSSLESRTELHTSVNAVILSSSSIFAQKRWTVLISVLKWFSSIQRILAKKTHGREKQI</sequence>
<dbReference type="EMBL" id="CM045759">
    <property type="protein sequence ID" value="KAI8018403.1"/>
    <property type="molecule type" value="Genomic_DNA"/>
</dbReference>
<evidence type="ECO:0000313" key="1">
    <source>
        <dbReference type="EMBL" id="KAI8018403.1"/>
    </source>
</evidence>